<accession>A0ABY8BWT0</accession>
<feature type="domain" description="HTH cro/C1-type" evidence="1">
    <location>
        <begin position="1"/>
        <end position="46"/>
    </location>
</feature>
<keyword evidence="3" id="KW-1185">Reference proteome</keyword>
<dbReference type="InterPro" id="IPR010982">
    <property type="entry name" value="Lambda_DNA-bd_dom_sf"/>
</dbReference>
<dbReference type="CDD" id="cd00093">
    <property type="entry name" value="HTH_XRE"/>
    <property type="match status" value="1"/>
</dbReference>
<sequence length="61" mass="6572">MSVDQLAATSRIDSSNIRSYESGRALMSLPSLVRIAEALGVEAGELLDGVSAEMFLTEQER</sequence>
<proteinExistence type="predicted"/>
<dbReference type="RefSeq" id="WP_275277944.1">
    <property type="nucleotide sequence ID" value="NZ_CP119108.1"/>
</dbReference>
<name>A0ABY8BWT0_9MICO</name>
<dbReference type="InterPro" id="IPR001387">
    <property type="entry name" value="Cro/C1-type_HTH"/>
</dbReference>
<dbReference type="SUPFAM" id="SSF47413">
    <property type="entry name" value="lambda repressor-like DNA-binding domains"/>
    <property type="match status" value="1"/>
</dbReference>
<dbReference type="Pfam" id="PF01381">
    <property type="entry name" value="HTH_3"/>
    <property type="match status" value="1"/>
</dbReference>
<evidence type="ECO:0000259" key="1">
    <source>
        <dbReference type="PROSITE" id="PS50943"/>
    </source>
</evidence>
<evidence type="ECO:0000313" key="2">
    <source>
        <dbReference type="EMBL" id="WEG08616.1"/>
    </source>
</evidence>
<reference evidence="2 3" key="1">
    <citation type="submission" date="2023-03" db="EMBL/GenBank/DDBJ databases">
        <title>Genome sequence of Microbacterium sp. KACC 23027.</title>
        <authorList>
            <person name="Kim S."/>
            <person name="Heo J."/>
            <person name="Kwon S.-W."/>
        </authorList>
    </citation>
    <scope>NUCLEOTIDE SEQUENCE [LARGE SCALE GENOMIC DNA]</scope>
    <source>
        <strain evidence="2 3">KACC 23027</strain>
    </source>
</reference>
<dbReference type="PROSITE" id="PS50943">
    <property type="entry name" value="HTH_CROC1"/>
    <property type="match status" value="1"/>
</dbReference>
<dbReference type="EMBL" id="CP119108">
    <property type="protein sequence ID" value="WEG08616.1"/>
    <property type="molecule type" value="Genomic_DNA"/>
</dbReference>
<organism evidence="2 3">
    <name type="scientific">Microbacterium horticulturae</name>
    <dbReference type="NCBI Taxonomy" id="3028316"/>
    <lineage>
        <taxon>Bacteria</taxon>
        <taxon>Bacillati</taxon>
        <taxon>Actinomycetota</taxon>
        <taxon>Actinomycetes</taxon>
        <taxon>Micrococcales</taxon>
        <taxon>Microbacteriaceae</taxon>
        <taxon>Microbacterium</taxon>
    </lineage>
</organism>
<dbReference type="Gene3D" id="1.10.260.40">
    <property type="entry name" value="lambda repressor-like DNA-binding domains"/>
    <property type="match status" value="1"/>
</dbReference>
<evidence type="ECO:0000313" key="3">
    <source>
        <dbReference type="Proteomes" id="UP001214553"/>
    </source>
</evidence>
<gene>
    <name evidence="2" type="ORF">PU630_15430</name>
</gene>
<dbReference type="Proteomes" id="UP001214553">
    <property type="component" value="Chromosome"/>
</dbReference>
<protein>
    <submittedName>
        <fullName evidence="2">Helix-turn-helix transcriptional regulator</fullName>
    </submittedName>
</protein>